<proteinExistence type="predicted"/>
<name>A0A2P8G2D7_9BACT</name>
<dbReference type="EMBL" id="PYGK01000008">
    <property type="protein sequence ID" value="PSL28139.1"/>
    <property type="molecule type" value="Genomic_DNA"/>
</dbReference>
<dbReference type="Pfam" id="PF19953">
    <property type="entry name" value="EACC1"/>
    <property type="match status" value="1"/>
</dbReference>
<sequence>MKNEILIEGNGLSNLEEFLRDEQENGEDIHIQAKFAPKSNQQQLGAELISILLSGGISIITQILMKYFSNRAANDLSISFTDENGKVIKLQFSGKSMEEIKRLMADLKIKV</sequence>
<accession>A0A2P8G2D7</accession>
<dbReference type="Proteomes" id="UP000240978">
    <property type="component" value="Unassembled WGS sequence"/>
</dbReference>
<dbReference type="AlphaFoldDB" id="A0A2P8G2D7"/>
<gene>
    <name evidence="1" type="ORF">CLV42_10858</name>
</gene>
<dbReference type="RefSeq" id="WP_106603610.1">
    <property type="nucleotide sequence ID" value="NZ_PYGK01000008.1"/>
</dbReference>
<keyword evidence="2" id="KW-1185">Reference proteome</keyword>
<reference evidence="1 2" key="1">
    <citation type="submission" date="2018-03" db="EMBL/GenBank/DDBJ databases">
        <title>Genomic Encyclopedia of Archaeal and Bacterial Type Strains, Phase II (KMG-II): from individual species to whole genera.</title>
        <authorList>
            <person name="Goeker M."/>
        </authorList>
    </citation>
    <scope>NUCLEOTIDE SEQUENCE [LARGE SCALE GENOMIC DNA]</scope>
    <source>
        <strain evidence="1 2">DSM 18107</strain>
    </source>
</reference>
<protein>
    <submittedName>
        <fullName evidence="1">Uncharacterized protein</fullName>
    </submittedName>
</protein>
<evidence type="ECO:0000313" key="2">
    <source>
        <dbReference type="Proteomes" id="UP000240978"/>
    </source>
</evidence>
<organism evidence="1 2">
    <name type="scientific">Chitinophaga ginsengisoli</name>
    <dbReference type="NCBI Taxonomy" id="363837"/>
    <lineage>
        <taxon>Bacteria</taxon>
        <taxon>Pseudomonadati</taxon>
        <taxon>Bacteroidota</taxon>
        <taxon>Chitinophagia</taxon>
        <taxon>Chitinophagales</taxon>
        <taxon>Chitinophagaceae</taxon>
        <taxon>Chitinophaga</taxon>
    </lineage>
</organism>
<evidence type="ECO:0000313" key="1">
    <source>
        <dbReference type="EMBL" id="PSL28139.1"/>
    </source>
</evidence>
<dbReference type="InterPro" id="IPR045428">
    <property type="entry name" value="EACC1"/>
</dbReference>
<comment type="caution">
    <text evidence="1">The sequence shown here is derived from an EMBL/GenBank/DDBJ whole genome shotgun (WGS) entry which is preliminary data.</text>
</comment>